<protein>
    <submittedName>
        <fullName evidence="2">Uncharacterized protein</fullName>
    </submittedName>
</protein>
<proteinExistence type="predicted"/>
<gene>
    <name evidence="2" type="ORF">AXFE_04630</name>
</gene>
<evidence type="ECO:0000313" key="2">
    <source>
        <dbReference type="EMBL" id="KJF18625.1"/>
    </source>
</evidence>
<evidence type="ECO:0000313" key="3">
    <source>
        <dbReference type="Proteomes" id="UP000032360"/>
    </source>
</evidence>
<dbReference type="AlphaFoldDB" id="A0A0D8HKV7"/>
<accession>A0A0D8HKV7</accession>
<dbReference type="Proteomes" id="UP000032360">
    <property type="component" value="Unassembled WGS sequence"/>
</dbReference>
<sequence length="61" mass="7112">MDGELERRSVTIHLEEVRRRNRNQGQTRANETGSSDLTVESKHLNQIKPLALGYRDRGWHV</sequence>
<evidence type="ECO:0000256" key="1">
    <source>
        <dbReference type="SAM" id="MobiDB-lite"/>
    </source>
</evidence>
<feature type="compositionally biased region" description="Polar residues" evidence="1">
    <location>
        <begin position="23"/>
        <end position="38"/>
    </location>
</feature>
<organism evidence="2 3">
    <name type="scientific">Acidithrix ferrooxidans</name>
    <dbReference type="NCBI Taxonomy" id="1280514"/>
    <lineage>
        <taxon>Bacteria</taxon>
        <taxon>Bacillati</taxon>
        <taxon>Actinomycetota</taxon>
        <taxon>Acidimicrobiia</taxon>
        <taxon>Acidimicrobiales</taxon>
        <taxon>Acidimicrobiaceae</taxon>
        <taxon>Acidithrix</taxon>
    </lineage>
</organism>
<keyword evidence="3" id="KW-1185">Reference proteome</keyword>
<name>A0A0D8HKV7_9ACTN</name>
<reference evidence="2 3" key="1">
    <citation type="submission" date="2015-01" db="EMBL/GenBank/DDBJ databases">
        <title>Draft genome of the acidophilic iron oxidizer Acidithrix ferrooxidans strain Py-F3.</title>
        <authorList>
            <person name="Poehlein A."/>
            <person name="Eisen S."/>
            <person name="Schloemann M."/>
            <person name="Johnson B.D."/>
            <person name="Daniel R."/>
            <person name="Muehling M."/>
        </authorList>
    </citation>
    <scope>NUCLEOTIDE SEQUENCE [LARGE SCALE GENOMIC DNA]</scope>
    <source>
        <strain evidence="2 3">Py-F3</strain>
    </source>
</reference>
<dbReference type="EMBL" id="JXYS01000011">
    <property type="protein sequence ID" value="KJF18625.1"/>
    <property type="molecule type" value="Genomic_DNA"/>
</dbReference>
<feature type="region of interest" description="Disordered" evidence="1">
    <location>
        <begin position="15"/>
        <end position="38"/>
    </location>
</feature>
<comment type="caution">
    <text evidence="2">The sequence shown here is derived from an EMBL/GenBank/DDBJ whole genome shotgun (WGS) entry which is preliminary data.</text>
</comment>